<gene>
    <name evidence="1" type="ORF">V5799_014689</name>
</gene>
<dbReference type="Proteomes" id="UP001321473">
    <property type="component" value="Unassembled WGS sequence"/>
</dbReference>
<name>A0AAQ4E2A8_AMBAM</name>
<evidence type="ECO:0000313" key="2">
    <source>
        <dbReference type="Proteomes" id="UP001321473"/>
    </source>
</evidence>
<dbReference type="AlphaFoldDB" id="A0AAQ4E2A8"/>
<keyword evidence="2" id="KW-1185">Reference proteome</keyword>
<comment type="caution">
    <text evidence="1">The sequence shown here is derived from an EMBL/GenBank/DDBJ whole genome shotgun (WGS) entry which is preliminary data.</text>
</comment>
<accession>A0AAQ4E2A8</accession>
<reference evidence="1 2" key="1">
    <citation type="journal article" date="2023" name="Arcadia Sci">
        <title>De novo assembly of a long-read Amblyomma americanum tick genome.</title>
        <authorList>
            <person name="Chou S."/>
            <person name="Poskanzer K.E."/>
            <person name="Rollins M."/>
            <person name="Thuy-Boun P.S."/>
        </authorList>
    </citation>
    <scope>NUCLEOTIDE SEQUENCE [LARGE SCALE GENOMIC DNA]</scope>
    <source>
        <strain evidence="1">F_SG_1</strain>
        <tissue evidence="1">Salivary glands</tissue>
    </source>
</reference>
<organism evidence="1 2">
    <name type="scientific">Amblyomma americanum</name>
    <name type="common">Lone star tick</name>
    <dbReference type="NCBI Taxonomy" id="6943"/>
    <lineage>
        <taxon>Eukaryota</taxon>
        <taxon>Metazoa</taxon>
        <taxon>Ecdysozoa</taxon>
        <taxon>Arthropoda</taxon>
        <taxon>Chelicerata</taxon>
        <taxon>Arachnida</taxon>
        <taxon>Acari</taxon>
        <taxon>Parasitiformes</taxon>
        <taxon>Ixodida</taxon>
        <taxon>Ixodoidea</taxon>
        <taxon>Ixodidae</taxon>
        <taxon>Amblyomminae</taxon>
        <taxon>Amblyomma</taxon>
    </lineage>
</organism>
<sequence>MAEVLLGCFRVVLVSIFFTCSKTEGMLMLAMASSFFHGRTSLAQSTGSHIAGAAASRHYWMLQGQHPLHL</sequence>
<dbReference type="EMBL" id="JARKHS020023390">
    <property type="protein sequence ID" value="KAK8768848.1"/>
    <property type="molecule type" value="Genomic_DNA"/>
</dbReference>
<protein>
    <submittedName>
        <fullName evidence="1">Uncharacterized protein</fullName>
    </submittedName>
</protein>
<proteinExistence type="predicted"/>
<evidence type="ECO:0000313" key="1">
    <source>
        <dbReference type="EMBL" id="KAK8768848.1"/>
    </source>
</evidence>